<organism evidence="1 2">
    <name type="scientific">Candidatus Sungbacteria bacterium RIFCSPLOWO2_01_FULL_60_25</name>
    <dbReference type="NCBI Taxonomy" id="1802281"/>
    <lineage>
        <taxon>Bacteria</taxon>
        <taxon>Candidatus Sungiibacteriota</taxon>
    </lineage>
</organism>
<dbReference type="EMBL" id="MHQT01000006">
    <property type="protein sequence ID" value="OHA10048.1"/>
    <property type="molecule type" value="Genomic_DNA"/>
</dbReference>
<evidence type="ECO:0000313" key="2">
    <source>
        <dbReference type="Proteomes" id="UP000178977"/>
    </source>
</evidence>
<gene>
    <name evidence="1" type="ORF">A3A44_01045</name>
</gene>
<dbReference type="AlphaFoldDB" id="A0A1G2LEJ8"/>
<reference evidence="1 2" key="1">
    <citation type="journal article" date="2016" name="Nat. Commun.">
        <title>Thousands of microbial genomes shed light on interconnected biogeochemical processes in an aquifer system.</title>
        <authorList>
            <person name="Anantharaman K."/>
            <person name="Brown C.T."/>
            <person name="Hug L.A."/>
            <person name="Sharon I."/>
            <person name="Castelle C.J."/>
            <person name="Probst A.J."/>
            <person name="Thomas B.C."/>
            <person name="Singh A."/>
            <person name="Wilkins M.J."/>
            <person name="Karaoz U."/>
            <person name="Brodie E.L."/>
            <person name="Williams K.H."/>
            <person name="Hubbard S.S."/>
            <person name="Banfield J.F."/>
        </authorList>
    </citation>
    <scope>NUCLEOTIDE SEQUENCE [LARGE SCALE GENOMIC DNA]</scope>
</reference>
<name>A0A1G2LEJ8_9BACT</name>
<dbReference type="Proteomes" id="UP000178977">
    <property type="component" value="Unassembled WGS sequence"/>
</dbReference>
<accession>A0A1G2LEJ8</accession>
<sequence>MYELKGGHMACDMVAGHIRYVFRMNPGDALYVDEAIEILEQFSERLQVDICHALSAVADDLGKPMAELIGAVRDLDARQKGREARGADADIGAEEIAKAFAILGITVVTAESAVAT</sequence>
<protein>
    <submittedName>
        <fullName evidence="1">Uncharacterized protein</fullName>
    </submittedName>
</protein>
<evidence type="ECO:0000313" key="1">
    <source>
        <dbReference type="EMBL" id="OHA10048.1"/>
    </source>
</evidence>
<proteinExistence type="predicted"/>
<comment type="caution">
    <text evidence="1">The sequence shown here is derived from an EMBL/GenBank/DDBJ whole genome shotgun (WGS) entry which is preliminary data.</text>
</comment>